<dbReference type="InterPro" id="IPR051653">
    <property type="entry name" value="E3_ligase_sorting_rcpt"/>
</dbReference>
<evidence type="ECO:0000256" key="7">
    <source>
        <dbReference type="ARBA" id="ARBA00022729"/>
    </source>
</evidence>
<evidence type="ECO:0000256" key="14">
    <source>
        <dbReference type="PROSITE-ProRule" id="PRU00175"/>
    </source>
</evidence>
<keyword evidence="11 15" id="KW-0472">Membrane</keyword>
<dbReference type="PROSITE" id="PS50089">
    <property type="entry name" value="ZF_RING_2"/>
    <property type="match status" value="1"/>
</dbReference>
<comment type="subcellular location">
    <subcellularLocation>
        <location evidence="13">Endomembrane system</location>
        <topology evidence="13">Single-pass type I membrane protein</topology>
    </subcellularLocation>
</comment>
<dbReference type="Proteomes" id="UP001418222">
    <property type="component" value="Unassembled WGS sequence"/>
</dbReference>
<dbReference type="SMART" id="SM00184">
    <property type="entry name" value="RING"/>
    <property type="match status" value="1"/>
</dbReference>
<organism evidence="18 19">
    <name type="scientific">Platanthera zijinensis</name>
    <dbReference type="NCBI Taxonomy" id="2320716"/>
    <lineage>
        <taxon>Eukaryota</taxon>
        <taxon>Viridiplantae</taxon>
        <taxon>Streptophyta</taxon>
        <taxon>Embryophyta</taxon>
        <taxon>Tracheophyta</taxon>
        <taxon>Spermatophyta</taxon>
        <taxon>Magnoliopsida</taxon>
        <taxon>Liliopsida</taxon>
        <taxon>Asparagales</taxon>
        <taxon>Orchidaceae</taxon>
        <taxon>Orchidoideae</taxon>
        <taxon>Orchideae</taxon>
        <taxon>Orchidinae</taxon>
        <taxon>Platanthera</taxon>
    </lineage>
</organism>
<evidence type="ECO:0000256" key="11">
    <source>
        <dbReference type="ARBA" id="ARBA00023136"/>
    </source>
</evidence>
<evidence type="ECO:0000256" key="9">
    <source>
        <dbReference type="ARBA" id="ARBA00022833"/>
    </source>
</evidence>
<dbReference type="InterPro" id="IPR013083">
    <property type="entry name" value="Znf_RING/FYVE/PHD"/>
</dbReference>
<evidence type="ECO:0000256" key="15">
    <source>
        <dbReference type="SAM" id="Phobius"/>
    </source>
</evidence>
<evidence type="ECO:0000256" key="1">
    <source>
        <dbReference type="ARBA" id="ARBA00000900"/>
    </source>
</evidence>
<dbReference type="GO" id="GO:0005737">
    <property type="term" value="C:cytoplasm"/>
    <property type="evidence" value="ECO:0007669"/>
    <property type="project" value="UniProtKB-ARBA"/>
</dbReference>
<dbReference type="EC" id="2.3.2.27" evidence="3"/>
<dbReference type="InterPro" id="IPR046450">
    <property type="entry name" value="PA_dom_sf"/>
</dbReference>
<feature type="signal peptide" evidence="16">
    <location>
        <begin position="1"/>
        <end position="33"/>
    </location>
</feature>
<dbReference type="GO" id="GO:0008270">
    <property type="term" value="F:zinc ion binding"/>
    <property type="evidence" value="ECO:0007669"/>
    <property type="project" value="UniProtKB-KW"/>
</dbReference>
<proteinExistence type="predicted"/>
<feature type="transmembrane region" description="Helical" evidence="15">
    <location>
        <begin position="181"/>
        <end position="205"/>
    </location>
</feature>
<feature type="chain" id="PRO_5042824797" description="RING-type E3 ubiquitin transferase" evidence="16">
    <location>
        <begin position="34"/>
        <end position="295"/>
    </location>
</feature>
<evidence type="ECO:0000256" key="5">
    <source>
        <dbReference type="ARBA" id="ARBA00022692"/>
    </source>
</evidence>
<keyword evidence="5 15" id="KW-0812">Transmembrane</keyword>
<dbReference type="Pfam" id="PF02225">
    <property type="entry name" value="PA"/>
    <property type="match status" value="1"/>
</dbReference>
<dbReference type="SUPFAM" id="SSF57850">
    <property type="entry name" value="RING/U-box"/>
    <property type="match status" value="1"/>
</dbReference>
<comment type="catalytic activity">
    <reaction evidence="1">
        <text>S-ubiquitinyl-[E2 ubiquitin-conjugating enzyme]-L-cysteine + [acceptor protein]-L-lysine = [E2 ubiquitin-conjugating enzyme]-L-cysteine + N(6)-ubiquitinyl-[acceptor protein]-L-lysine.</text>
        <dbReference type="EC" id="2.3.2.27"/>
    </reaction>
</comment>
<evidence type="ECO:0000256" key="2">
    <source>
        <dbReference type="ARBA" id="ARBA00004906"/>
    </source>
</evidence>
<keyword evidence="10 15" id="KW-1133">Transmembrane helix</keyword>
<evidence type="ECO:0000256" key="4">
    <source>
        <dbReference type="ARBA" id="ARBA00022679"/>
    </source>
</evidence>
<dbReference type="InterPro" id="IPR044744">
    <property type="entry name" value="ZNRF4/RNF13/RNF167_PA"/>
</dbReference>
<evidence type="ECO:0000256" key="16">
    <source>
        <dbReference type="SAM" id="SignalP"/>
    </source>
</evidence>
<dbReference type="EMBL" id="JBBWWQ010000008">
    <property type="protein sequence ID" value="KAK8940779.1"/>
    <property type="molecule type" value="Genomic_DNA"/>
</dbReference>
<evidence type="ECO:0000256" key="10">
    <source>
        <dbReference type="ARBA" id="ARBA00022989"/>
    </source>
</evidence>
<comment type="pathway">
    <text evidence="2">Protein modification; protein ubiquitination.</text>
</comment>
<evidence type="ECO:0000256" key="3">
    <source>
        <dbReference type="ARBA" id="ARBA00012483"/>
    </source>
</evidence>
<comment type="caution">
    <text evidence="18">The sequence shown here is derived from an EMBL/GenBank/DDBJ whole genome shotgun (WGS) entry which is preliminary data.</text>
</comment>
<dbReference type="FunFam" id="3.30.40.10:FF:000388">
    <property type="entry name" value="Putative RING zinc finger domain superfamily protein"/>
    <property type="match status" value="1"/>
</dbReference>
<evidence type="ECO:0000256" key="6">
    <source>
        <dbReference type="ARBA" id="ARBA00022723"/>
    </source>
</evidence>
<dbReference type="GO" id="GO:0061630">
    <property type="term" value="F:ubiquitin protein ligase activity"/>
    <property type="evidence" value="ECO:0007669"/>
    <property type="project" value="UniProtKB-EC"/>
</dbReference>
<reference evidence="18 19" key="1">
    <citation type="journal article" date="2022" name="Nat. Plants">
        <title>Genomes of leafy and leafless Platanthera orchids illuminate the evolution of mycoheterotrophy.</title>
        <authorList>
            <person name="Li M.H."/>
            <person name="Liu K.W."/>
            <person name="Li Z."/>
            <person name="Lu H.C."/>
            <person name="Ye Q.L."/>
            <person name="Zhang D."/>
            <person name="Wang J.Y."/>
            <person name="Li Y.F."/>
            <person name="Zhong Z.M."/>
            <person name="Liu X."/>
            <person name="Yu X."/>
            <person name="Liu D.K."/>
            <person name="Tu X.D."/>
            <person name="Liu B."/>
            <person name="Hao Y."/>
            <person name="Liao X.Y."/>
            <person name="Jiang Y.T."/>
            <person name="Sun W.H."/>
            <person name="Chen J."/>
            <person name="Chen Y.Q."/>
            <person name="Ai Y."/>
            <person name="Zhai J.W."/>
            <person name="Wu S.S."/>
            <person name="Zhou Z."/>
            <person name="Hsiao Y.Y."/>
            <person name="Wu W.L."/>
            <person name="Chen Y.Y."/>
            <person name="Lin Y.F."/>
            <person name="Hsu J.L."/>
            <person name="Li C.Y."/>
            <person name="Wang Z.W."/>
            <person name="Zhao X."/>
            <person name="Zhong W.Y."/>
            <person name="Ma X.K."/>
            <person name="Ma L."/>
            <person name="Huang J."/>
            <person name="Chen G.Z."/>
            <person name="Huang M.Z."/>
            <person name="Huang L."/>
            <person name="Peng D.H."/>
            <person name="Luo Y.B."/>
            <person name="Zou S.Q."/>
            <person name="Chen S.P."/>
            <person name="Lan S."/>
            <person name="Tsai W.C."/>
            <person name="Van de Peer Y."/>
            <person name="Liu Z.J."/>
        </authorList>
    </citation>
    <scope>NUCLEOTIDE SEQUENCE [LARGE SCALE GENOMIC DNA]</scope>
    <source>
        <strain evidence="18">Lor287</strain>
    </source>
</reference>
<dbReference type="CDD" id="cd02123">
    <property type="entry name" value="PA_C_RZF_like"/>
    <property type="match status" value="1"/>
</dbReference>
<dbReference type="PANTHER" id="PTHR47168:SF1">
    <property type="entry name" value="OS02G0798600 PROTEIN"/>
    <property type="match status" value="1"/>
</dbReference>
<keyword evidence="6" id="KW-0479">Metal-binding</keyword>
<evidence type="ECO:0000256" key="13">
    <source>
        <dbReference type="ARBA" id="ARBA00046288"/>
    </source>
</evidence>
<evidence type="ECO:0000256" key="12">
    <source>
        <dbReference type="ARBA" id="ARBA00023180"/>
    </source>
</evidence>
<dbReference type="InterPro" id="IPR003137">
    <property type="entry name" value="PA_domain"/>
</dbReference>
<evidence type="ECO:0000313" key="18">
    <source>
        <dbReference type="EMBL" id="KAK8940779.1"/>
    </source>
</evidence>
<keyword evidence="7 16" id="KW-0732">Signal</keyword>
<name>A0AAP0BKV4_9ASPA</name>
<dbReference type="AlphaFoldDB" id="A0AAP0BKV4"/>
<dbReference type="Pfam" id="PF13639">
    <property type="entry name" value="zf-RING_2"/>
    <property type="match status" value="1"/>
</dbReference>
<keyword evidence="9" id="KW-0862">Zinc</keyword>
<dbReference type="Gene3D" id="3.50.30.30">
    <property type="match status" value="1"/>
</dbReference>
<sequence length="295" mass="32813">MKHSAASLLTPKSSAAALASSVVFLILLPSASAYIRLRCNPNYDSIFGEPALFAVPINASDICGPLHAADPLEACSALSTNFSSPGRNDSNTGNRFVLIRRGKCSFDRKVRVSQAAGFRAAIIFDIEQSKYLISMKGNPEGIHIHAVFVSMSSGQTLQEYADGQGECCMGPLTEENFESMLVMSFIAVVAIISAIVVIACARYWLIPRIVVRRRRNSYLDRSQVEIIPHFTFRRAHSNRNHAVKTCVICLEEYQDGQRIRRLPCHHDFHSACVDSWLTNWGTFCPICKFQLLRIL</sequence>
<protein>
    <recommendedName>
        <fullName evidence="3">RING-type E3 ubiquitin transferase</fullName>
        <ecNumber evidence="3">2.3.2.27</ecNumber>
    </recommendedName>
</protein>
<keyword evidence="19" id="KW-1185">Reference proteome</keyword>
<evidence type="ECO:0000313" key="19">
    <source>
        <dbReference type="Proteomes" id="UP001418222"/>
    </source>
</evidence>
<dbReference type="InterPro" id="IPR001841">
    <property type="entry name" value="Znf_RING"/>
</dbReference>
<feature type="domain" description="RING-type" evidence="17">
    <location>
        <begin position="246"/>
        <end position="288"/>
    </location>
</feature>
<dbReference type="Gene3D" id="3.30.40.10">
    <property type="entry name" value="Zinc/RING finger domain, C3HC4 (zinc finger)"/>
    <property type="match status" value="1"/>
</dbReference>
<keyword evidence="12" id="KW-0325">Glycoprotein</keyword>
<dbReference type="PANTHER" id="PTHR47168">
    <property type="entry name" value="RING ZINC FINGER DOMAIN SUPERFAMILY PROTEIN-RELATED"/>
    <property type="match status" value="1"/>
</dbReference>
<gene>
    <name evidence="18" type="ORF">KSP39_PZI009908</name>
</gene>
<dbReference type="SUPFAM" id="SSF52025">
    <property type="entry name" value="PA domain"/>
    <property type="match status" value="1"/>
</dbReference>
<evidence type="ECO:0000259" key="17">
    <source>
        <dbReference type="PROSITE" id="PS50089"/>
    </source>
</evidence>
<keyword evidence="8 14" id="KW-0863">Zinc-finger</keyword>
<evidence type="ECO:0000256" key="8">
    <source>
        <dbReference type="ARBA" id="ARBA00022771"/>
    </source>
</evidence>
<dbReference type="GO" id="GO:0012505">
    <property type="term" value="C:endomembrane system"/>
    <property type="evidence" value="ECO:0007669"/>
    <property type="project" value="UniProtKB-SubCell"/>
</dbReference>
<keyword evidence="4" id="KW-0808">Transferase</keyword>
<accession>A0AAP0BKV4</accession>